<proteinExistence type="predicted"/>
<dbReference type="EMBL" id="VVYV01000025">
    <property type="protein sequence ID" value="KAA5416716.1"/>
    <property type="molecule type" value="Genomic_DNA"/>
</dbReference>
<protein>
    <recommendedName>
        <fullName evidence="3">Lipoprotein</fullName>
    </recommendedName>
</protein>
<gene>
    <name evidence="1" type="ORF">F2Y81_14755</name>
</gene>
<sequence>MKQIIIMALAGIFILTGCKSKEEKALEAIKDEMFKTLYDFESYQPVETKIDSAFLSIYTDSTILKHGYVSNAILDEVKTTLEEVKDGNRIAKIWSDSYSSYGREQYNEAKEKAEKGLKKLDIYFEAIDAHYDTIRQVAQNINPDFYGWKVTHKFRCKTKGGNSTLGTYIYIFDKKIKNIIYKEDTEDEELTTVKGLIKEAIEEKAKKENADEESNEE</sequence>
<evidence type="ECO:0008006" key="3">
    <source>
        <dbReference type="Google" id="ProtNLM"/>
    </source>
</evidence>
<reference evidence="1 2" key="1">
    <citation type="journal article" date="2019" name="Nat. Med.">
        <title>A library of human gut bacterial isolates paired with longitudinal multiomics data enables mechanistic microbiome research.</title>
        <authorList>
            <person name="Poyet M."/>
            <person name="Groussin M."/>
            <person name="Gibbons S.M."/>
            <person name="Avila-Pacheco J."/>
            <person name="Jiang X."/>
            <person name="Kearney S.M."/>
            <person name="Perrotta A.R."/>
            <person name="Berdy B."/>
            <person name="Zhao S."/>
            <person name="Lieberman T.D."/>
            <person name="Swanson P.K."/>
            <person name="Smith M."/>
            <person name="Roesemann S."/>
            <person name="Alexander J.E."/>
            <person name="Rich S.A."/>
            <person name="Livny J."/>
            <person name="Vlamakis H."/>
            <person name="Clish C."/>
            <person name="Bullock K."/>
            <person name="Deik A."/>
            <person name="Scott J."/>
            <person name="Pierce K.A."/>
            <person name="Xavier R.J."/>
            <person name="Alm E.J."/>
        </authorList>
    </citation>
    <scope>NUCLEOTIDE SEQUENCE [LARGE SCALE GENOMIC DNA]</scope>
    <source>
        <strain evidence="1 2">BIOML-A6</strain>
    </source>
</reference>
<dbReference type="GeneID" id="66308509"/>
<comment type="caution">
    <text evidence="1">The sequence shown here is derived from an EMBL/GenBank/DDBJ whole genome shotgun (WGS) entry which is preliminary data.</text>
</comment>
<accession>A0A108T360</accession>
<dbReference type="Proteomes" id="UP000448877">
    <property type="component" value="Unassembled WGS sequence"/>
</dbReference>
<dbReference type="RefSeq" id="WP_060408477.1">
    <property type="nucleotide sequence ID" value="NZ_CABMLT010000027.1"/>
</dbReference>
<name>A0A108T360_9BACE</name>
<evidence type="ECO:0000313" key="2">
    <source>
        <dbReference type="Proteomes" id="UP000448877"/>
    </source>
</evidence>
<dbReference type="PROSITE" id="PS51257">
    <property type="entry name" value="PROKAR_LIPOPROTEIN"/>
    <property type="match status" value="1"/>
</dbReference>
<dbReference type="AlphaFoldDB" id="A0A108T360"/>
<organism evidence="1 2">
    <name type="scientific">Bacteroides cellulosilyticus</name>
    <dbReference type="NCBI Taxonomy" id="246787"/>
    <lineage>
        <taxon>Bacteria</taxon>
        <taxon>Pseudomonadati</taxon>
        <taxon>Bacteroidota</taxon>
        <taxon>Bacteroidia</taxon>
        <taxon>Bacteroidales</taxon>
        <taxon>Bacteroidaceae</taxon>
        <taxon>Bacteroides</taxon>
    </lineage>
</organism>
<evidence type="ECO:0000313" key="1">
    <source>
        <dbReference type="EMBL" id="KAA5416716.1"/>
    </source>
</evidence>